<dbReference type="Pfam" id="PF17667">
    <property type="entry name" value="Pkinase_fungal"/>
    <property type="match status" value="1"/>
</dbReference>
<keyword evidence="4" id="KW-1185">Reference proteome</keyword>
<dbReference type="GO" id="GO:0004672">
    <property type="term" value="F:protein kinase activity"/>
    <property type="evidence" value="ECO:0007669"/>
    <property type="project" value="InterPro"/>
</dbReference>
<evidence type="ECO:0000313" key="4">
    <source>
        <dbReference type="Proteomes" id="UP001383192"/>
    </source>
</evidence>
<accession>A0AAW0E6C6</accession>
<feature type="region of interest" description="Disordered" evidence="1">
    <location>
        <begin position="105"/>
        <end position="150"/>
    </location>
</feature>
<gene>
    <name evidence="3" type="ORF">VNI00_000470</name>
</gene>
<dbReference type="Gene3D" id="1.10.510.10">
    <property type="entry name" value="Transferase(Phosphotransferase) domain 1"/>
    <property type="match status" value="1"/>
</dbReference>
<dbReference type="Proteomes" id="UP001383192">
    <property type="component" value="Unassembled WGS sequence"/>
</dbReference>
<dbReference type="InterPro" id="IPR008266">
    <property type="entry name" value="Tyr_kinase_AS"/>
</dbReference>
<feature type="compositionally biased region" description="Pro residues" evidence="1">
    <location>
        <begin position="793"/>
        <end position="802"/>
    </location>
</feature>
<evidence type="ECO:0000259" key="2">
    <source>
        <dbReference type="PROSITE" id="PS50011"/>
    </source>
</evidence>
<feature type="region of interest" description="Disordered" evidence="1">
    <location>
        <begin position="790"/>
        <end position="827"/>
    </location>
</feature>
<proteinExistence type="predicted"/>
<evidence type="ECO:0000313" key="3">
    <source>
        <dbReference type="EMBL" id="KAK7060738.1"/>
    </source>
</evidence>
<name>A0AAW0E6C6_9AGAR</name>
<feature type="compositionally biased region" description="Polar residues" evidence="1">
    <location>
        <begin position="478"/>
        <end position="490"/>
    </location>
</feature>
<organism evidence="3 4">
    <name type="scientific">Paramarasmius palmivorus</name>
    <dbReference type="NCBI Taxonomy" id="297713"/>
    <lineage>
        <taxon>Eukaryota</taxon>
        <taxon>Fungi</taxon>
        <taxon>Dikarya</taxon>
        <taxon>Basidiomycota</taxon>
        <taxon>Agaricomycotina</taxon>
        <taxon>Agaricomycetes</taxon>
        <taxon>Agaricomycetidae</taxon>
        <taxon>Agaricales</taxon>
        <taxon>Marasmiineae</taxon>
        <taxon>Marasmiaceae</taxon>
        <taxon>Paramarasmius</taxon>
    </lineage>
</organism>
<dbReference type="InterPro" id="IPR011009">
    <property type="entry name" value="Kinase-like_dom_sf"/>
</dbReference>
<dbReference type="EMBL" id="JAYKXP010000002">
    <property type="protein sequence ID" value="KAK7060738.1"/>
    <property type="molecule type" value="Genomic_DNA"/>
</dbReference>
<dbReference type="AlphaFoldDB" id="A0AAW0E6C6"/>
<protein>
    <recommendedName>
        <fullName evidence="2">Protein kinase domain-containing protein</fullName>
    </recommendedName>
</protein>
<evidence type="ECO:0000256" key="1">
    <source>
        <dbReference type="SAM" id="MobiDB-lite"/>
    </source>
</evidence>
<dbReference type="SUPFAM" id="SSF56112">
    <property type="entry name" value="Protein kinase-like (PK-like)"/>
    <property type="match status" value="1"/>
</dbReference>
<dbReference type="InterPro" id="IPR000719">
    <property type="entry name" value="Prot_kinase_dom"/>
</dbReference>
<dbReference type="PANTHER" id="PTHR38248">
    <property type="entry name" value="FUNK1 6"/>
    <property type="match status" value="1"/>
</dbReference>
<dbReference type="GO" id="GO:0005524">
    <property type="term" value="F:ATP binding"/>
    <property type="evidence" value="ECO:0007669"/>
    <property type="project" value="InterPro"/>
</dbReference>
<dbReference type="PROSITE" id="PS50011">
    <property type="entry name" value="PROTEIN_KINASE_DOM"/>
    <property type="match status" value="1"/>
</dbReference>
<feature type="region of interest" description="Disordered" evidence="1">
    <location>
        <begin position="472"/>
        <end position="492"/>
    </location>
</feature>
<dbReference type="PROSITE" id="PS00109">
    <property type="entry name" value="PROTEIN_KINASE_TYR"/>
    <property type="match status" value="1"/>
</dbReference>
<reference evidence="3 4" key="1">
    <citation type="submission" date="2024-01" db="EMBL/GenBank/DDBJ databases">
        <title>A draft genome for a cacao thread blight-causing isolate of Paramarasmius palmivorus.</title>
        <authorList>
            <person name="Baruah I.K."/>
            <person name="Bukari Y."/>
            <person name="Amoako-Attah I."/>
            <person name="Meinhardt L.W."/>
            <person name="Bailey B.A."/>
            <person name="Cohen S.P."/>
        </authorList>
    </citation>
    <scope>NUCLEOTIDE SEQUENCE [LARGE SCALE GENOMIC DNA]</scope>
    <source>
        <strain evidence="3 4">GH-12</strain>
    </source>
</reference>
<dbReference type="InterPro" id="IPR040976">
    <property type="entry name" value="Pkinase_fungal"/>
</dbReference>
<feature type="region of interest" description="Disordered" evidence="1">
    <location>
        <begin position="1"/>
        <end position="35"/>
    </location>
</feature>
<dbReference type="PANTHER" id="PTHR38248:SF2">
    <property type="entry name" value="FUNK1 11"/>
    <property type="match status" value="1"/>
</dbReference>
<sequence length="827" mass="94150">MDRPNTPPRTTVNPSPADPFQETPKYMPKSHQDYGPEVRMATVRDSVMEDIGPTIPQVTFEYFLSSCLPHVNEEVVSKVYASLEKKGLVTDKGWTTMKYDELRKRQAEQRKERQRKEKEREGDGPRSSSGDEVARSANEAPDSAGQAKGTIHEDDFFNPLADCFNAVLEEANDVVAKDDHWQQPLFKFCSKHRSSTASEGTHGRYKSDVYALLNESRAVTEEGKDDAECNVILPGEYKKIDTWEKRKENIRQLVGAANHIMAYDPTRRFIFGITIEHTSIRFWFFSRSHVFVTESVDLQKEAKKVISFILALGSATLHELGFDLSMERVLSNEKIRYRFWVGGKKYEMTKLVSHSKAKFLLGRVPRVFRVKLVLDDDSLGDEEFILKDYYIPEDAKTEKEVLDDIYNKINKVNPVEGLSREEFHRYFVQIEDCERVQVPATRDRNKLVDDNTSNFLRQPFPDDSPRYVLIPSPPYETKSGTPMSRSSLATRTPGPYSLGTVSSRAQLCAIVREYYGRKVHCRLLMKDAGSTLDDVTDLPTLVKCLRQVVKALQYLYSAGYVHRDISTGNILFRYGANGEIVARLCDLEYAKDISQPGEPNRDVKTGTPHFIAVEVENADFLFKPTLGLSVSSQHPAAIARRMAPGHKISNKVATKFKFNYLHDLESVWWIIVYTLFSNIPEDMNLEGDALKAHYAIRGLIFPHPSITKAREIFLVNNDTREEQIRILPEPYFDVGTVTHLFGNYLLEQYRTLESLPNFPAGSCFSHLHPVIMSYLDDEVVEITFGGKLRKIPPKPVENPPPTTGGKRKINETEDAEAMGSSSKREKR</sequence>
<feature type="domain" description="Protein kinase" evidence="2">
    <location>
        <begin position="335"/>
        <end position="732"/>
    </location>
</feature>
<comment type="caution">
    <text evidence="3">The sequence shown here is derived from an EMBL/GenBank/DDBJ whole genome shotgun (WGS) entry which is preliminary data.</text>
</comment>
<feature type="compositionally biased region" description="Basic and acidic residues" evidence="1">
    <location>
        <begin position="105"/>
        <end position="124"/>
    </location>
</feature>